<name>A0A498SBH6_ACAVI</name>
<organism evidence="1 2">
    <name type="scientific">Acanthocheilonema viteae</name>
    <name type="common">Filarial nematode worm</name>
    <name type="synonym">Dipetalonema viteae</name>
    <dbReference type="NCBI Taxonomy" id="6277"/>
    <lineage>
        <taxon>Eukaryota</taxon>
        <taxon>Metazoa</taxon>
        <taxon>Ecdysozoa</taxon>
        <taxon>Nematoda</taxon>
        <taxon>Chromadorea</taxon>
        <taxon>Rhabditida</taxon>
        <taxon>Spirurina</taxon>
        <taxon>Spiruromorpha</taxon>
        <taxon>Filarioidea</taxon>
        <taxon>Onchocercidae</taxon>
        <taxon>Acanthocheilonema</taxon>
    </lineage>
</organism>
<sequence length="82" mass="9228">MVGSARCLYGRIWGHVLLRFGNCLTDTNPTRLGLRDTDVVFCVNNFSPIVCEPSWFNLLDGATTASIISLLKKNMRPQLRDQ</sequence>
<evidence type="ECO:0000313" key="1">
    <source>
        <dbReference type="EMBL" id="VBB27181.1"/>
    </source>
</evidence>
<dbReference type="AlphaFoldDB" id="A0A498SBH6"/>
<accession>A0A498SBH6</accession>
<evidence type="ECO:0000313" key="2">
    <source>
        <dbReference type="Proteomes" id="UP000276991"/>
    </source>
</evidence>
<reference evidence="1 2" key="1">
    <citation type="submission" date="2018-08" db="EMBL/GenBank/DDBJ databases">
        <authorList>
            <person name="Laetsch R D."/>
            <person name="Stevens L."/>
            <person name="Kumar S."/>
            <person name="Blaxter L. M."/>
        </authorList>
    </citation>
    <scope>NUCLEOTIDE SEQUENCE [LARGE SCALE GENOMIC DNA]</scope>
</reference>
<dbReference type="EMBL" id="UPTC01000194">
    <property type="protein sequence ID" value="VBB27181.1"/>
    <property type="molecule type" value="Genomic_DNA"/>
</dbReference>
<protein>
    <submittedName>
        <fullName evidence="1">Uncharacterized protein</fullName>
    </submittedName>
</protein>
<dbReference type="Proteomes" id="UP000276991">
    <property type="component" value="Unassembled WGS sequence"/>
</dbReference>
<proteinExistence type="predicted"/>
<gene>
    <name evidence="1" type="ORF">NAV_LOCUS2011</name>
</gene>
<keyword evidence="2" id="KW-1185">Reference proteome</keyword>